<evidence type="ECO:0008006" key="6">
    <source>
        <dbReference type="Google" id="ProtNLM"/>
    </source>
</evidence>
<dbReference type="Pfam" id="PF15292">
    <property type="entry name" value="Treslin_M"/>
    <property type="match status" value="1"/>
</dbReference>
<dbReference type="PANTHER" id="PTHR21556">
    <property type="entry name" value="TRESLIN"/>
    <property type="match status" value="1"/>
</dbReference>
<dbReference type="Ensembl" id="ENSHCOT00000002959.1">
    <property type="protein sequence ID" value="ENSHCOP00000006866.1"/>
    <property type="gene ID" value="ENSHCOG00000008748.1"/>
</dbReference>
<feature type="region of interest" description="Disordered" evidence="1">
    <location>
        <begin position="811"/>
        <end position="893"/>
    </location>
</feature>
<dbReference type="GO" id="GO:0005634">
    <property type="term" value="C:nucleus"/>
    <property type="evidence" value="ECO:0007669"/>
    <property type="project" value="InterPro"/>
</dbReference>
<feature type="domain" description="Treslin M" evidence="2">
    <location>
        <begin position="256"/>
        <end position="361"/>
    </location>
</feature>
<name>A0A3Q2Y229_HIPCM</name>
<evidence type="ECO:0000313" key="4">
    <source>
        <dbReference type="Ensembl" id="ENSHCOP00000006866.1"/>
    </source>
</evidence>
<dbReference type="PANTHER" id="PTHR21556:SF2">
    <property type="entry name" value="TRESLIN"/>
    <property type="match status" value="1"/>
</dbReference>
<feature type="region of interest" description="Disordered" evidence="1">
    <location>
        <begin position="666"/>
        <end position="700"/>
    </location>
</feature>
<feature type="compositionally biased region" description="Polar residues" evidence="1">
    <location>
        <begin position="366"/>
        <end position="381"/>
    </location>
</feature>
<feature type="compositionally biased region" description="Polar residues" evidence="1">
    <location>
        <begin position="1275"/>
        <end position="1286"/>
    </location>
</feature>
<dbReference type="InterPro" id="IPR026153">
    <property type="entry name" value="Treslin"/>
</dbReference>
<organism evidence="4 5">
    <name type="scientific">Hippocampus comes</name>
    <name type="common">Tiger tail seahorse</name>
    <dbReference type="NCBI Taxonomy" id="109280"/>
    <lineage>
        <taxon>Eukaryota</taxon>
        <taxon>Metazoa</taxon>
        <taxon>Chordata</taxon>
        <taxon>Craniata</taxon>
        <taxon>Vertebrata</taxon>
        <taxon>Euteleostomi</taxon>
        <taxon>Actinopterygii</taxon>
        <taxon>Neopterygii</taxon>
        <taxon>Teleostei</taxon>
        <taxon>Neoteleostei</taxon>
        <taxon>Acanthomorphata</taxon>
        <taxon>Syngnathiaria</taxon>
        <taxon>Syngnathiformes</taxon>
        <taxon>Syngnathoidei</taxon>
        <taxon>Syngnathidae</taxon>
        <taxon>Hippocampus</taxon>
    </lineage>
</organism>
<reference evidence="4" key="1">
    <citation type="submission" date="2025-08" db="UniProtKB">
        <authorList>
            <consortium name="Ensembl"/>
        </authorList>
    </citation>
    <scope>IDENTIFICATION</scope>
</reference>
<protein>
    <recommendedName>
        <fullName evidence="6">Treslin N-terminal domain-containing protein</fullName>
    </recommendedName>
</protein>
<feature type="compositionally biased region" description="Low complexity" evidence="1">
    <location>
        <begin position="855"/>
        <end position="874"/>
    </location>
</feature>
<feature type="region of interest" description="Disordered" evidence="1">
    <location>
        <begin position="366"/>
        <end position="388"/>
    </location>
</feature>
<dbReference type="GO" id="GO:0003682">
    <property type="term" value="F:chromatin binding"/>
    <property type="evidence" value="ECO:0007669"/>
    <property type="project" value="TreeGrafter"/>
</dbReference>
<feature type="region of interest" description="Disordered" evidence="1">
    <location>
        <begin position="1202"/>
        <end position="1286"/>
    </location>
</feature>
<dbReference type="GO" id="GO:0006260">
    <property type="term" value="P:DNA replication"/>
    <property type="evidence" value="ECO:0007669"/>
    <property type="project" value="InterPro"/>
</dbReference>
<feature type="region of interest" description="Disordered" evidence="1">
    <location>
        <begin position="1148"/>
        <end position="1183"/>
    </location>
</feature>
<dbReference type="GO" id="GO:0010212">
    <property type="term" value="P:response to ionizing radiation"/>
    <property type="evidence" value="ECO:0007669"/>
    <property type="project" value="InterPro"/>
</dbReference>
<feature type="compositionally biased region" description="Basic and acidic residues" evidence="1">
    <location>
        <begin position="997"/>
        <end position="1008"/>
    </location>
</feature>
<accession>A0A3Q2Y229</accession>
<feature type="compositionally biased region" description="Polar residues" evidence="1">
    <location>
        <begin position="1148"/>
        <end position="1161"/>
    </location>
</feature>
<dbReference type="Proteomes" id="UP000264820">
    <property type="component" value="Unplaced"/>
</dbReference>
<dbReference type="GO" id="GO:0033314">
    <property type="term" value="P:mitotic DNA replication checkpoint signaling"/>
    <property type="evidence" value="ECO:0007669"/>
    <property type="project" value="InterPro"/>
</dbReference>
<feature type="compositionally biased region" description="Low complexity" evidence="1">
    <location>
        <begin position="1162"/>
        <end position="1175"/>
    </location>
</feature>
<feature type="compositionally biased region" description="Basic and acidic residues" evidence="1">
    <location>
        <begin position="420"/>
        <end position="436"/>
    </location>
</feature>
<reference evidence="4" key="2">
    <citation type="submission" date="2025-09" db="UniProtKB">
        <authorList>
            <consortium name="Ensembl"/>
        </authorList>
    </citation>
    <scope>IDENTIFICATION</scope>
</reference>
<keyword evidence="5" id="KW-1185">Reference proteome</keyword>
<dbReference type="STRING" id="109280.ENSHCOP00000006866"/>
<feature type="region of interest" description="Disordered" evidence="1">
    <location>
        <begin position="983"/>
        <end position="1087"/>
    </location>
</feature>
<dbReference type="Pfam" id="PF21854">
    <property type="entry name" value="Treslin_N"/>
    <property type="match status" value="1"/>
</dbReference>
<sequence>MALHNLAFVVDVDSGDQQSSDRLQVRNHQLKRGILHILLHFGYKYGFDKVRWGYKFFQSATGPGASLIARGSDFKELRHKTFEDFSVEFDAKFDGREKQCASQQNCSQSASVQNALKEILLDFQWDRPDLTSPTKLSLRPRKTRRAAPLPEEDLLINQAKNAVFIVADCPQSWTQLVDYLSLTNLDTSAEVSEHILSKSIQDMLVQRQVVLHWVDSTSHGNVTQALAQVRGKVLPAVALLNRRWTGKTHSNVGNDSFPFRSSLAYLLSSERQYRLAFPVTEGTLKLDTEQPAVPYVVPEWARQELGHCSPRVGLCETWFPHSDHSGVTSHLMESFRLLHAAPDQREEEELLFQTELISDLADLYQSSKGTENKRGGSQRTPMKQKMKSMSRSLQMLNVARLNAKAQKWRADEEPAAPEGKGAERPAKRRPSDKNKAERVDIIRKYPCQDKTPQAELLSHVRSVYEKSNAERASSVPDAAQQILAAVKSFLVAKSQLQVRGIFISLLSALMKYLMNAIIFFFFFTEVCYCRFLTAIPRVLADIYHSLGTQLPEALLAVLPADFFSDESLAKDSVSVAGRPLTHSIHFRNIFLPTSVIFANRTDVLHTVRFEPLWYLFTLRNGMLTRHRSLTESSQSLRQIEMPKKTTRAVRPTQMIKVTKVRRNLFSPEAVSPSKKSKLSRSQSVSVVEGPKRKRSHKSEERHRLITNKVCETPHHKQVSNRLLYRQKMGRSVLNEDCIVEESPLKPAEEVRRSPRIKEFSRRHSNTFYSSSQRRSRNLERALSASRLPLSEGRTGDDVNVEKVRSPMRLLFSAAQSPARPSTSTGSTRSSGTRLSSPSKTPEKTPKRCGGANFGSTTPRTPATPKTAPSTRPRALPAAESPVGQLGMALRGSPFRSPARKTLVVETHDQQSLLTSPLKGILRTPVKSYEAAAFSFALHSASGTPKKMVSWSPSPRKKCSAPDDAITVKTPESACVASRRSPRFLKTPNRFSSPPKSPGDKAETFKTPDKSCQTSHTFPCQVSRRRMSPDTTSERRPEAVPFQFSPPQVHNALPEATTRPHARMPSPVQPMATRSRRTSASSPKIGSPWKQALAASVDHTVASPETSRANTVARITHPKSRSRREDGVTLVPNKEAAFILESTMQLTEETKAQSVESSAIEMSSQSDSQLLDSSQLNPTTDDSHDIVDASVVKTQFSGGLKMNISFSRKPSKSTEDVLTEATSPKDPVQAQGTPGCSYGFRQTPDRQQREAAARLGYTSEFPRFSTPRGPPRHRQQQGTPSPKSTSYQVEMEMQTSGLPKLKFKRTDSMNVNEVLTENAPHLGAQSPLVAVRPSQLDNPLASVPKHRDPGYVSPSVCSHATPAKGGVVQTHICQSYTPTRHPAGTTSPRAIADIFSLSPSPQSVGKLTPDHLNRWPRRKRAHMGAVGGKDRSRKGDLTDEVELGVSRLSDAEDPEDFGGKATGGVLAWKQARLPVGDASPRQPEDSWMAPEPHRDEEEMMWTAVGGDEKRSSWYVKMLSDCCFVSSVATPPGSVVRKPVTAGGILALTQSPLLFKEKPASASRGTPRLKGKSCYVVRKASSGRLAS</sequence>
<feature type="region of interest" description="Disordered" evidence="1">
    <location>
        <begin position="1099"/>
        <end position="1126"/>
    </location>
</feature>
<feature type="region of interest" description="Disordered" evidence="1">
    <location>
        <begin position="404"/>
        <end position="436"/>
    </location>
</feature>
<feature type="region of interest" description="Disordered" evidence="1">
    <location>
        <begin position="1418"/>
        <end position="1437"/>
    </location>
</feature>
<dbReference type="OMA" id="LYWMEKL"/>
<evidence type="ECO:0000259" key="2">
    <source>
        <dbReference type="Pfam" id="PF15292"/>
    </source>
</evidence>
<feature type="domain" description="Treslin N-terminal" evidence="3">
    <location>
        <begin position="25"/>
        <end position="202"/>
    </location>
</feature>
<dbReference type="GeneTree" id="ENSGT00390000005222"/>
<feature type="compositionally biased region" description="Basic and acidic residues" evidence="1">
    <location>
        <begin position="1427"/>
        <end position="1436"/>
    </location>
</feature>
<feature type="compositionally biased region" description="Polar residues" evidence="1">
    <location>
        <begin position="1009"/>
        <end position="1019"/>
    </location>
</feature>
<dbReference type="GO" id="GO:0007095">
    <property type="term" value="P:mitotic G2 DNA damage checkpoint signaling"/>
    <property type="evidence" value="ECO:0007669"/>
    <property type="project" value="TreeGrafter"/>
</dbReference>
<dbReference type="InterPro" id="IPR032746">
    <property type="entry name" value="Treslin_M"/>
</dbReference>
<feature type="region of interest" description="Disordered" evidence="1">
    <location>
        <begin position="943"/>
        <end position="962"/>
    </location>
</feature>
<dbReference type="InterPro" id="IPR053919">
    <property type="entry name" value="Treslin_N"/>
</dbReference>
<feature type="compositionally biased region" description="Basic and acidic residues" evidence="1">
    <location>
        <begin position="1242"/>
        <end position="1251"/>
    </location>
</feature>
<evidence type="ECO:0000313" key="5">
    <source>
        <dbReference type="Proteomes" id="UP000264820"/>
    </source>
</evidence>
<evidence type="ECO:0000256" key="1">
    <source>
        <dbReference type="SAM" id="MobiDB-lite"/>
    </source>
</evidence>
<dbReference type="GO" id="GO:0030174">
    <property type="term" value="P:regulation of DNA-templated DNA replication initiation"/>
    <property type="evidence" value="ECO:0007669"/>
    <property type="project" value="TreeGrafter"/>
</dbReference>
<proteinExistence type="predicted"/>
<evidence type="ECO:0000259" key="3">
    <source>
        <dbReference type="Pfam" id="PF21854"/>
    </source>
</evidence>
<feature type="compositionally biased region" description="Low complexity" evidence="1">
    <location>
        <begin position="816"/>
        <end position="838"/>
    </location>
</feature>